<reference evidence="2" key="1">
    <citation type="journal article" date="2019" name="Int. J. Syst. Evol. Microbiol.">
        <title>The Global Catalogue of Microorganisms (GCM) 10K type strain sequencing project: providing services to taxonomists for standard genome sequencing and annotation.</title>
        <authorList>
            <consortium name="The Broad Institute Genomics Platform"/>
            <consortium name="The Broad Institute Genome Sequencing Center for Infectious Disease"/>
            <person name="Wu L."/>
            <person name="Ma J."/>
        </authorList>
    </citation>
    <scope>NUCLEOTIDE SEQUENCE [LARGE SCALE GENOMIC DNA]</scope>
    <source>
        <strain evidence="2">CCM 8939</strain>
    </source>
</reference>
<dbReference type="RefSeq" id="WP_188412481.1">
    <property type="nucleotide sequence ID" value="NZ_BMDJ01000003.1"/>
</dbReference>
<name>A0ABQ2BFS8_9SPHI</name>
<protein>
    <recommendedName>
        <fullName evidence="3">DUF4397 domain-containing protein</fullName>
    </recommendedName>
</protein>
<comment type="caution">
    <text evidence="1">The sequence shown here is derived from an EMBL/GenBank/DDBJ whole genome shotgun (WGS) entry which is preliminary data.</text>
</comment>
<evidence type="ECO:0000313" key="2">
    <source>
        <dbReference type="Proteomes" id="UP000645390"/>
    </source>
</evidence>
<accession>A0ABQ2BFS8</accession>
<gene>
    <name evidence="1" type="ORF">GCM10008119_13330</name>
</gene>
<evidence type="ECO:0000313" key="1">
    <source>
        <dbReference type="EMBL" id="GGI24573.1"/>
    </source>
</evidence>
<evidence type="ECO:0008006" key="3">
    <source>
        <dbReference type="Google" id="ProtNLM"/>
    </source>
</evidence>
<sequence length="96" mass="10597">MITLKVTINGGIAPLPIKVYVDNLATTNDLRFTRDESFEEILNLQPGKYSIMVGGKNPQNGNTDISLTGDFKDGPDPQSSFNRSTPVFSVLYFIEI</sequence>
<dbReference type="Proteomes" id="UP000645390">
    <property type="component" value="Unassembled WGS sequence"/>
</dbReference>
<keyword evidence="2" id="KW-1185">Reference proteome</keyword>
<dbReference type="EMBL" id="BMDJ01000003">
    <property type="protein sequence ID" value="GGI24573.1"/>
    <property type="molecule type" value="Genomic_DNA"/>
</dbReference>
<organism evidence="1 2">
    <name type="scientific">Pedobacter mendelii</name>
    <dbReference type="NCBI Taxonomy" id="1908240"/>
    <lineage>
        <taxon>Bacteria</taxon>
        <taxon>Pseudomonadati</taxon>
        <taxon>Bacteroidota</taxon>
        <taxon>Sphingobacteriia</taxon>
        <taxon>Sphingobacteriales</taxon>
        <taxon>Sphingobacteriaceae</taxon>
        <taxon>Pedobacter</taxon>
    </lineage>
</organism>
<proteinExistence type="predicted"/>